<gene>
    <name evidence="4" type="ORF">TSIB3V08_LOCUS13342</name>
</gene>
<dbReference type="PROSITE" id="PS00197">
    <property type="entry name" value="2FE2S_FER_1"/>
    <property type="match status" value="1"/>
</dbReference>
<dbReference type="InterPro" id="IPR036010">
    <property type="entry name" value="2Fe-2S_ferredoxin-like_sf"/>
</dbReference>
<sequence length="103" mass="11296">MCDLFCFRWGSEENKEGDGSNKTVEIRTKNETTFTINDVSYSVAAEVPVETNLNTFIRDYAHLSGTKFMCEEGGCGSCIVYVKRKHPTTGAETTGVVNSVSSP</sequence>
<name>A0A7R9G877_TIMSH</name>
<dbReference type="InterPro" id="IPR001041">
    <property type="entry name" value="2Fe-2S_ferredoxin-type"/>
</dbReference>
<accession>A0A7R9G877</accession>
<protein>
    <recommendedName>
        <fullName evidence="3">2Fe-2S ferredoxin-type domain-containing protein</fullName>
    </recommendedName>
</protein>
<evidence type="ECO:0000256" key="1">
    <source>
        <dbReference type="ARBA" id="ARBA00022714"/>
    </source>
</evidence>
<organism evidence="4">
    <name type="scientific">Timema shepardi</name>
    <name type="common">Walking stick</name>
    <dbReference type="NCBI Taxonomy" id="629360"/>
    <lineage>
        <taxon>Eukaryota</taxon>
        <taxon>Metazoa</taxon>
        <taxon>Ecdysozoa</taxon>
        <taxon>Arthropoda</taxon>
        <taxon>Hexapoda</taxon>
        <taxon>Insecta</taxon>
        <taxon>Pterygota</taxon>
        <taxon>Neoptera</taxon>
        <taxon>Polyneoptera</taxon>
        <taxon>Phasmatodea</taxon>
        <taxon>Timematodea</taxon>
        <taxon>Timematoidea</taxon>
        <taxon>Timematidae</taxon>
        <taxon>Timema</taxon>
    </lineage>
</organism>
<evidence type="ECO:0000313" key="4">
    <source>
        <dbReference type="EMBL" id="CAD7269342.1"/>
    </source>
</evidence>
<keyword evidence="2" id="KW-0411">Iron-sulfur</keyword>
<proteinExistence type="predicted"/>
<dbReference type="EMBL" id="OC023705">
    <property type="protein sequence ID" value="CAD7269342.1"/>
    <property type="molecule type" value="Genomic_DNA"/>
</dbReference>
<evidence type="ECO:0000256" key="2">
    <source>
        <dbReference type="ARBA" id="ARBA00023014"/>
    </source>
</evidence>
<feature type="domain" description="2Fe-2S ferredoxin-type" evidence="3">
    <location>
        <begin position="42"/>
        <end position="87"/>
    </location>
</feature>
<reference evidence="4" key="1">
    <citation type="submission" date="2020-11" db="EMBL/GenBank/DDBJ databases">
        <authorList>
            <person name="Tran Van P."/>
        </authorList>
    </citation>
    <scope>NUCLEOTIDE SEQUENCE</scope>
</reference>
<keyword evidence="1" id="KW-0408">Iron</keyword>
<dbReference type="InterPro" id="IPR006058">
    <property type="entry name" value="2Fe2S_fd_BS"/>
</dbReference>
<dbReference type="AlphaFoldDB" id="A0A7R9G877"/>
<dbReference type="Pfam" id="PF00111">
    <property type="entry name" value="Fer2"/>
    <property type="match status" value="1"/>
</dbReference>
<evidence type="ECO:0000259" key="3">
    <source>
        <dbReference type="Pfam" id="PF00111"/>
    </source>
</evidence>
<dbReference type="SUPFAM" id="SSF54292">
    <property type="entry name" value="2Fe-2S ferredoxin-like"/>
    <property type="match status" value="1"/>
</dbReference>
<dbReference type="GO" id="GO:0051537">
    <property type="term" value="F:2 iron, 2 sulfur cluster binding"/>
    <property type="evidence" value="ECO:0007669"/>
    <property type="project" value="UniProtKB-KW"/>
</dbReference>
<keyword evidence="1" id="KW-0001">2Fe-2S</keyword>
<dbReference type="Gene3D" id="3.10.20.30">
    <property type="match status" value="1"/>
</dbReference>
<dbReference type="InterPro" id="IPR012675">
    <property type="entry name" value="Beta-grasp_dom_sf"/>
</dbReference>
<keyword evidence="1" id="KW-0479">Metal-binding</keyword>